<proteinExistence type="predicted"/>
<evidence type="ECO:0000313" key="2">
    <source>
        <dbReference type="EMBL" id="TCO34171.1"/>
    </source>
</evidence>
<accession>A0A4R2HS65</accession>
<gene>
    <name evidence="2" type="ORF">EV652_102236</name>
</gene>
<dbReference type="Proteomes" id="UP000294508">
    <property type="component" value="Unassembled WGS sequence"/>
</dbReference>
<feature type="transmembrane region" description="Helical" evidence="1">
    <location>
        <begin position="83"/>
        <end position="105"/>
    </location>
</feature>
<evidence type="ECO:0000313" key="3">
    <source>
        <dbReference type="Proteomes" id="UP000294508"/>
    </source>
</evidence>
<protein>
    <submittedName>
        <fullName evidence="2">Uncharacterized protein</fullName>
    </submittedName>
</protein>
<dbReference type="RefSeq" id="WP_132207977.1">
    <property type="nucleotide sequence ID" value="NZ_SLWN01000002.1"/>
</dbReference>
<keyword evidence="1" id="KW-0472">Membrane</keyword>
<name>A0A4R2HS65_9ACTN</name>
<comment type="caution">
    <text evidence="2">The sequence shown here is derived from an EMBL/GenBank/DDBJ whole genome shotgun (WGS) entry which is preliminary data.</text>
</comment>
<sequence length="139" mass="14681">MTRAVPNRRPTGSDPDDDWAAALPWHEEARDEGQTIIRRHTVDLRDEAERIARRAGAVTVSQAFVRRASEHAGLYTPSGSSDVLLGIGGLLLGIAGGFGAALLITPVEVTTLLAVIAVLVVVAGTAAFTVGATLKMKRR</sequence>
<feature type="transmembrane region" description="Helical" evidence="1">
    <location>
        <begin position="111"/>
        <end position="134"/>
    </location>
</feature>
<organism evidence="2 3">
    <name type="scientific">Kribbella steppae</name>
    <dbReference type="NCBI Taxonomy" id="2512223"/>
    <lineage>
        <taxon>Bacteria</taxon>
        <taxon>Bacillati</taxon>
        <taxon>Actinomycetota</taxon>
        <taxon>Actinomycetes</taxon>
        <taxon>Propionibacteriales</taxon>
        <taxon>Kribbellaceae</taxon>
        <taxon>Kribbella</taxon>
    </lineage>
</organism>
<evidence type="ECO:0000256" key="1">
    <source>
        <dbReference type="SAM" id="Phobius"/>
    </source>
</evidence>
<reference evidence="2 3" key="1">
    <citation type="journal article" date="2015" name="Stand. Genomic Sci.">
        <title>Genomic Encyclopedia of Bacterial and Archaeal Type Strains, Phase III: the genomes of soil and plant-associated and newly described type strains.</title>
        <authorList>
            <person name="Whitman W.B."/>
            <person name="Woyke T."/>
            <person name="Klenk H.P."/>
            <person name="Zhou Y."/>
            <person name="Lilburn T.G."/>
            <person name="Beck B.J."/>
            <person name="De Vos P."/>
            <person name="Vandamme P."/>
            <person name="Eisen J.A."/>
            <person name="Garrity G."/>
            <person name="Hugenholtz P."/>
            <person name="Kyrpides N.C."/>
        </authorList>
    </citation>
    <scope>NUCLEOTIDE SEQUENCE [LARGE SCALE GENOMIC DNA]</scope>
    <source>
        <strain evidence="2 3">VKM Ac-2572</strain>
    </source>
</reference>
<dbReference type="EMBL" id="SLWN01000002">
    <property type="protein sequence ID" value="TCO34171.1"/>
    <property type="molecule type" value="Genomic_DNA"/>
</dbReference>
<keyword evidence="1" id="KW-0812">Transmembrane</keyword>
<keyword evidence="3" id="KW-1185">Reference proteome</keyword>
<keyword evidence="1" id="KW-1133">Transmembrane helix</keyword>
<dbReference type="AlphaFoldDB" id="A0A4R2HS65"/>